<dbReference type="STRING" id="935700.jaqu_06840"/>
<dbReference type="Pfam" id="PF02230">
    <property type="entry name" value="Abhydrolase_2"/>
    <property type="match status" value="1"/>
</dbReference>
<evidence type="ECO:0000259" key="3">
    <source>
        <dbReference type="Pfam" id="PF02230"/>
    </source>
</evidence>
<dbReference type="InterPro" id="IPR050565">
    <property type="entry name" value="LYPA1-2/EST-like"/>
</dbReference>
<comment type="similarity">
    <text evidence="1">Belongs to the AB hydrolase superfamily. AB hydrolase 2 family.</text>
</comment>
<evidence type="ECO:0000256" key="2">
    <source>
        <dbReference type="ARBA" id="ARBA00022801"/>
    </source>
</evidence>
<protein>
    <submittedName>
        <fullName evidence="4">Alpha/beta hydrolase family protein</fullName>
    </submittedName>
</protein>
<keyword evidence="2 4" id="KW-0378">Hydrolase</keyword>
<name>A0A0D1EKE6_9RHOB</name>
<dbReference type="Gene3D" id="3.40.50.1820">
    <property type="entry name" value="alpha/beta hydrolase"/>
    <property type="match status" value="1"/>
</dbReference>
<dbReference type="InterPro" id="IPR003140">
    <property type="entry name" value="PLipase/COase/thioEstase"/>
</dbReference>
<dbReference type="Proteomes" id="UP000032232">
    <property type="component" value="Unassembled WGS sequence"/>
</dbReference>
<dbReference type="PANTHER" id="PTHR10655:SF17">
    <property type="entry name" value="LYSOPHOSPHOLIPASE-LIKE PROTEIN 1"/>
    <property type="match status" value="1"/>
</dbReference>
<evidence type="ECO:0000313" key="4">
    <source>
        <dbReference type="EMBL" id="KIT17496.1"/>
    </source>
</evidence>
<dbReference type="GO" id="GO:0016787">
    <property type="term" value="F:hydrolase activity"/>
    <property type="evidence" value="ECO:0007669"/>
    <property type="project" value="UniProtKB-KW"/>
</dbReference>
<gene>
    <name evidence="4" type="ORF">jaqu_06840</name>
</gene>
<reference evidence="4 5" key="1">
    <citation type="submission" date="2015-02" db="EMBL/GenBank/DDBJ databases">
        <title>Genome Sequence of Jannaschia aquimarina DSM28248, a member of the Roseobacter clade.</title>
        <authorList>
            <person name="Voget S."/>
            <person name="Daniel R."/>
        </authorList>
    </citation>
    <scope>NUCLEOTIDE SEQUENCE [LARGE SCALE GENOMIC DNA]</scope>
    <source>
        <strain evidence="4 5">GSW-M26</strain>
    </source>
</reference>
<dbReference type="EMBL" id="JYFE01000017">
    <property type="protein sequence ID" value="KIT17496.1"/>
    <property type="molecule type" value="Genomic_DNA"/>
</dbReference>
<dbReference type="PANTHER" id="PTHR10655">
    <property type="entry name" value="LYSOPHOSPHOLIPASE-RELATED"/>
    <property type="match status" value="1"/>
</dbReference>
<dbReference type="SUPFAM" id="SSF53474">
    <property type="entry name" value="alpha/beta-Hydrolases"/>
    <property type="match status" value="1"/>
</dbReference>
<dbReference type="PATRIC" id="fig|935700.4.peg.722"/>
<dbReference type="AlphaFoldDB" id="A0A0D1EKE6"/>
<keyword evidence="5" id="KW-1185">Reference proteome</keyword>
<organism evidence="4 5">
    <name type="scientific">Jannaschia aquimarina</name>
    <dbReference type="NCBI Taxonomy" id="935700"/>
    <lineage>
        <taxon>Bacteria</taxon>
        <taxon>Pseudomonadati</taxon>
        <taxon>Pseudomonadota</taxon>
        <taxon>Alphaproteobacteria</taxon>
        <taxon>Rhodobacterales</taxon>
        <taxon>Roseobacteraceae</taxon>
        <taxon>Jannaschia</taxon>
    </lineage>
</organism>
<sequence>MKGLILLHGRGGSAADITGLIPALGASGLKVAAPEAADNSWWPTSFLAPSAQMEPWVERGLHAVETSLRDLALPRGEVALVGFSQGACLALEYAARRGIGGVVALSGGLVGTEDQGGADPALYGAAGKAFDYRTDLTGTRAVITCHAADPHIPIKRARDSADVLRRLGADARFIEHPGPGHHPMPDGLEAARAVLS</sequence>
<evidence type="ECO:0000256" key="1">
    <source>
        <dbReference type="ARBA" id="ARBA00006499"/>
    </source>
</evidence>
<accession>A0A0D1EKE6</accession>
<proteinExistence type="inferred from homology"/>
<evidence type="ECO:0000313" key="5">
    <source>
        <dbReference type="Proteomes" id="UP000032232"/>
    </source>
</evidence>
<dbReference type="OrthoDB" id="9801763at2"/>
<dbReference type="RefSeq" id="WP_043917540.1">
    <property type="nucleotide sequence ID" value="NZ_FZPF01000002.1"/>
</dbReference>
<dbReference type="InterPro" id="IPR029058">
    <property type="entry name" value="AB_hydrolase_fold"/>
</dbReference>
<feature type="domain" description="Phospholipase/carboxylesterase/thioesterase" evidence="3">
    <location>
        <begin position="71"/>
        <end position="110"/>
    </location>
</feature>
<comment type="caution">
    <text evidence="4">The sequence shown here is derived from an EMBL/GenBank/DDBJ whole genome shotgun (WGS) entry which is preliminary data.</text>
</comment>